<dbReference type="Proteomes" id="UP000626786">
    <property type="component" value="Unassembled WGS sequence"/>
</dbReference>
<keyword evidence="2" id="KW-1185">Reference proteome</keyword>
<accession>A0ABR8U4W1</accession>
<sequence length="138" mass="16395">MKVDISKQLLLNSDHFVYTKPMHSFICLRLNVKGMEKVKIQFEQLYYQALPAIQSKRDELVLYGYPTVMNAEIWDYCVKKKWRKKNISTMRIHEIVNDVLRITAPEFMTYTQIEEQRGSDWFSDLNSDELQLLLSPKS</sequence>
<evidence type="ECO:0000313" key="2">
    <source>
        <dbReference type="Proteomes" id="UP000626786"/>
    </source>
</evidence>
<reference evidence="1 2" key="1">
    <citation type="submission" date="2020-08" db="EMBL/GenBank/DDBJ databases">
        <title>A Genomic Blueprint of the Chicken Gut Microbiome.</title>
        <authorList>
            <person name="Gilroy R."/>
            <person name="Ravi A."/>
            <person name="Getino M."/>
            <person name="Pursley I."/>
            <person name="Horton D.L."/>
            <person name="Alikhan N.-F."/>
            <person name="Baker D."/>
            <person name="Gharbi K."/>
            <person name="Hall N."/>
            <person name="Watson M."/>
            <person name="Adriaenssens E.M."/>
            <person name="Foster-Nyarko E."/>
            <person name="Jarju S."/>
            <person name="Secka A."/>
            <person name="Antonio M."/>
            <person name="Oren A."/>
            <person name="Chaudhuri R."/>
            <person name="La Ragione R.M."/>
            <person name="Hildebrand F."/>
            <person name="Pallen M.J."/>
        </authorList>
    </citation>
    <scope>NUCLEOTIDE SEQUENCE [LARGE SCALE GENOMIC DNA]</scope>
    <source>
        <strain evidence="1 2">Sa2YVA2</strain>
    </source>
</reference>
<comment type="caution">
    <text evidence="1">The sequence shown here is derived from an EMBL/GenBank/DDBJ whole genome shotgun (WGS) entry which is preliminary data.</text>
</comment>
<dbReference type="InterPro" id="IPR025716">
    <property type="entry name" value="Post-transcriptional_regulator"/>
</dbReference>
<protein>
    <submittedName>
        <fullName evidence="1">Post-transcriptional regulator</fullName>
    </submittedName>
</protein>
<organism evidence="1 2">
    <name type="scientific">Sporosarcina quadrami</name>
    <dbReference type="NCBI Taxonomy" id="2762234"/>
    <lineage>
        <taxon>Bacteria</taxon>
        <taxon>Bacillati</taxon>
        <taxon>Bacillota</taxon>
        <taxon>Bacilli</taxon>
        <taxon>Bacillales</taxon>
        <taxon>Caryophanaceae</taxon>
        <taxon>Sporosarcina</taxon>
    </lineage>
</organism>
<proteinExistence type="predicted"/>
<evidence type="ECO:0000313" key="1">
    <source>
        <dbReference type="EMBL" id="MBD7983058.1"/>
    </source>
</evidence>
<gene>
    <name evidence="1" type="ORF">H9649_00580</name>
</gene>
<name>A0ABR8U4W1_9BACL</name>
<dbReference type="EMBL" id="JACSQN010000001">
    <property type="protein sequence ID" value="MBD7983058.1"/>
    <property type="molecule type" value="Genomic_DNA"/>
</dbReference>
<dbReference type="RefSeq" id="WP_191692705.1">
    <property type="nucleotide sequence ID" value="NZ_JACSQN010000001.1"/>
</dbReference>
<dbReference type="Pfam" id="PF13797">
    <property type="entry name" value="Post_transc_reg"/>
    <property type="match status" value="1"/>
</dbReference>